<dbReference type="SUPFAM" id="SSF55961">
    <property type="entry name" value="Bet v1-like"/>
    <property type="match status" value="1"/>
</dbReference>
<reference evidence="1 2" key="1">
    <citation type="submission" date="2020-08" db="EMBL/GenBank/DDBJ databases">
        <title>Genomic Encyclopedia of Type Strains, Phase IV (KMG-IV): sequencing the most valuable type-strain genomes for metagenomic binning, comparative biology and taxonomic classification.</title>
        <authorList>
            <person name="Goeker M."/>
        </authorList>
    </citation>
    <scope>NUCLEOTIDE SEQUENCE [LARGE SCALE GENOMIC DNA]</scope>
    <source>
        <strain evidence="1 2">DSM 44197</strain>
    </source>
</reference>
<gene>
    <name evidence="1" type="ORF">HNR61_000556</name>
</gene>
<sequence length="107" mass="12088">MSATPLAEETGHVDRAPAEVRRALVAMFSDGYLKVEERDDLVAVQGGWWYRGEYRLAPEGDGTRITHRVLNVAPRGRWAVPLANRFFVGFRERTREGFAGTLRALSR</sequence>
<comment type="caution">
    <text evidence="1">The sequence shown here is derived from an EMBL/GenBank/DDBJ whole genome shotgun (WGS) entry which is preliminary data.</text>
</comment>
<keyword evidence="2" id="KW-1185">Reference proteome</keyword>
<dbReference type="RefSeq" id="WP_182841498.1">
    <property type="nucleotide sequence ID" value="NZ_BAAALP010000006.1"/>
</dbReference>
<proteinExistence type="predicted"/>
<dbReference type="Proteomes" id="UP000572680">
    <property type="component" value="Unassembled WGS sequence"/>
</dbReference>
<protein>
    <recommendedName>
        <fullName evidence="3">Polyketide cyclase</fullName>
    </recommendedName>
</protein>
<organism evidence="1 2">
    <name type="scientific">Actinomadura namibiensis</name>
    <dbReference type="NCBI Taxonomy" id="182080"/>
    <lineage>
        <taxon>Bacteria</taxon>
        <taxon>Bacillati</taxon>
        <taxon>Actinomycetota</taxon>
        <taxon>Actinomycetes</taxon>
        <taxon>Streptosporangiales</taxon>
        <taxon>Thermomonosporaceae</taxon>
        <taxon>Actinomadura</taxon>
    </lineage>
</organism>
<name>A0A7W3QJH8_ACTNM</name>
<evidence type="ECO:0000313" key="1">
    <source>
        <dbReference type="EMBL" id="MBA8948958.1"/>
    </source>
</evidence>
<evidence type="ECO:0008006" key="3">
    <source>
        <dbReference type="Google" id="ProtNLM"/>
    </source>
</evidence>
<evidence type="ECO:0000313" key="2">
    <source>
        <dbReference type="Proteomes" id="UP000572680"/>
    </source>
</evidence>
<dbReference type="Gene3D" id="3.30.530.20">
    <property type="match status" value="1"/>
</dbReference>
<accession>A0A7W3QJH8</accession>
<dbReference type="EMBL" id="JACJIA010000001">
    <property type="protein sequence ID" value="MBA8948958.1"/>
    <property type="molecule type" value="Genomic_DNA"/>
</dbReference>
<dbReference type="AlphaFoldDB" id="A0A7W3QJH8"/>
<dbReference type="InterPro" id="IPR023393">
    <property type="entry name" value="START-like_dom_sf"/>
</dbReference>